<dbReference type="Proteomes" id="UP001521184">
    <property type="component" value="Unassembled WGS sequence"/>
</dbReference>
<feature type="compositionally biased region" description="Basic and acidic residues" evidence="1">
    <location>
        <begin position="469"/>
        <end position="478"/>
    </location>
</feature>
<sequence>MSGVAADIPAAPDEPSGQATGNTSVASVHTSDEAAQPSESTQHSKNIPTEEDLLNFIYGRSSSTDKPCTDDSSDDLDPYMTSPRATLGKTAQTPDDTPKTAQTPDDTPQDPKSSFASFGDRGTTASVNAYGQIMQITKFLGAGRSGFLCTDRWDTPEPFYVQDRAQELMEKSSNYLPDCGFTLLEHATPQLDFVCDRWPRFTGNVNGYIVQIQCYVSHGKIFQQCILEKDPMQKSPEFQDWLELTLPLDELFILDSDIHIRDLDWREEYYFFNNAPYNDDESYRTHLENDGFSLVRTHTGLARGLLVDDGLDKHTDDTKSLDSITAELVITAFLNGRPQRLKTTEPRSPNFCIDISGEIALAEFDKRGRLEITVAYNLSLKDEADTWKSHLVPASHLTHIQEAFSARGFQEIQFSTNRRLNFAVRRNLEHILSHTTFEVPYLLCKYAKERLEQGADDKKDTNPASANQLRKDGTDTKPDSQAQETNTAKVVMVAKKIMPFNNLINQKSIIEPPDEWLYNEPDFLNSIPDLNGFDLPFDYPNMHKMAKALKKMIGIHDSHGTKIQLLDRIHLISESIGDEPSLKMLETIEAQCSIEWDSIPQQEYDESISTDSVRRVIWNILRKVDWSVLDRVPAKWGEEMRQLAKKFSSRPPDEDLIDAIAEMMSKIDETPSLSKGAIIDDHVLSRAAMGFRFDGDFFDRYWTCHFIEHKPKKEIARINVKELSKILQREGNLPKTERGKQPWRQRKVLELILFDRIVEEITTSTDDIMKTIRNELKDITGSMCNTTEGSSYKSDRKDLPAEWVFRESSIWNEEDLCPSTKPGETPSKDDALDDAFRAAKSVSNMKSEYYLSFSQKSQVLEQMLRVLDDDLGENLEQIERWRKRDDDRAPEKPRWTRNDERRYRTTITKMLASNDKKIRELEQCRSNVQSLKASLQSTREYIRDDLNLRNAEDVRLFTYVTATFLPISFATSIFSMGGFPGKALLGSMIGLAAVALLLTGIAIAHDKTLASRARVFKWLVGGYRSSSKQKPANSSSSPNDNKSGVAGDDPENENEGRATSFSFLGKLQDKARGHADIEKGIRKRRSE</sequence>
<evidence type="ECO:0000256" key="1">
    <source>
        <dbReference type="SAM" id="MobiDB-lite"/>
    </source>
</evidence>
<evidence type="ECO:0000313" key="4">
    <source>
        <dbReference type="Proteomes" id="UP001521184"/>
    </source>
</evidence>
<feature type="compositionally biased region" description="Polar residues" evidence="1">
    <location>
        <begin position="17"/>
        <end position="29"/>
    </location>
</feature>
<accession>A0ABR3TL18</accession>
<evidence type="ECO:0000256" key="2">
    <source>
        <dbReference type="SAM" id="Phobius"/>
    </source>
</evidence>
<feature type="compositionally biased region" description="Basic and acidic residues" evidence="1">
    <location>
        <begin position="1067"/>
        <end position="1080"/>
    </location>
</feature>
<name>A0ABR3TL18_9PEZI</name>
<keyword evidence="2" id="KW-1133">Transmembrane helix</keyword>
<protein>
    <recommendedName>
        <fullName evidence="5">Mg2+ transporter zinc transport protein</fullName>
    </recommendedName>
</protein>
<feature type="compositionally biased region" description="Low complexity" evidence="1">
    <location>
        <begin position="1025"/>
        <end position="1039"/>
    </location>
</feature>
<feature type="region of interest" description="Disordered" evidence="1">
    <location>
        <begin position="453"/>
        <end position="486"/>
    </location>
</feature>
<evidence type="ECO:0008006" key="5">
    <source>
        <dbReference type="Google" id="ProtNLM"/>
    </source>
</evidence>
<keyword evidence="2" id="KW-0812">Transmembrane</keyword>
<feature type="transmembrane region" description="Helical" evidence="2">
    <location>
        <begin position="983"/>
        <end position="1004"/>
    </location>
</feature>
<comment type="caution">
    <text evidence="3">The sequence shown here is derived from an EMBL/GenBank/DDBJ whole genome shotgun (WGS) entry which is preliminary data.</text>
</comment>
<feature type="compositionally biased region" description="Polar residues" evidence="1">
    <location>
        <begin position="37"/>
        <end position="47"/>
    </location>
</feature>
<feature type="region of interest" description="Disordered" evidence="1">
    <location>
        <begin position="1"/>
        <end position="120"/>
    </location>
</feature>
<reference evidence="3 4" key="1">
    <citation type="journal article" date="2023" name="Plant Dis.">
        <title>First Report of Diplodia intermedia Causing Canker and Dieback Diseases on Apple Trees in Canada.</title>
        <authorList>
            <person name="Ellouze W."/>
            <person name="Ilyukhin E."/>
            <person name="Sulman M."/>
            <person name="Ali S."/>
        </authorList>
    </citation>
    <scope>NUCLEOTIDE SEQUENCE [LARGE SCALE GENOMIC DNA]</scope>
    <source>
        <strain evidence="3 4">M45-28</strain>
    </source>
</reference>
<feature type="region of interest" description="Disordered" evidence="1">
    <location>
        <begin position="1025"/>
        <end position="1087"/>
    </location>
</feature>
<feature type="compositionally biased region" description="Polar residues" evidence="1">
    <location>
        <begin position="89"/>
        <end position="116"/>
    </location>
</feature>
<gene>
    <name evidence="3" type="ORF">SLS58_007339</name>
</gene>
<evidence type="ECO:0000313" key="3">
    <source>
        <dbReference type="EMBL" id="KAL1640072.1"/>
    </source>
</evidence>
<keyword evidence="4" id="KW-1185">Reference proteome</keyword>
<keyword evidence="2" id="KW-0472">Membrane</keyword>
<dbReference type="EMBL" id="JAKEKT020000055">
    <property type="protein sequence ID" value="KAL1640072.1"/>
    <property type="molecule type" value="Genomic_DNA"/>
</dbReference>
<proteinExistence type="predicted"/>
<organism evidence="3 4">
    <name type="scientific">Diplodia intermedia</name>
    <dbReference type="NCBI Taxonomy" id="856260"/>
    <lineage>
        <taxon>Eukaryota</taxon>
        <taxon>Fungi</taxon>
        <taxon>Dikarya</taxon>
        <taxon>Ascomycota</taxon>
        <taxon>Pezizomycotina</taxon>
        <taxon>Dothideomycetes</taxon>
        <taxon>Dothideomycetes incertae sedis</taxon>
        <taxon>Botryosphaeriales</taxon>
        <taxon>Botryosphaeriaceae</taxon>
        <taxon>Diplodia</taxon>
    </lineage>
</organism>